<proteinExistence type="predicted"/>
<name>A0AAV8V3F2_9RHOD</name>
<feature type="compositionally biased region" description="Basic and acidic residues" evidence="1">
    <location>
        <begin position="1"/>
        <end position="10"/>
    </location>
</feature>
<gene>
    <name evidence="2" type="ORF">NDN08_005200</name>
</gene>
<protein>
    <recommendedName>
        <fullName evidence="4">HTH psq-type domain-containing protein</fullName>
    </recommendedName>
</protein>
<organism evidence="2 3">
    <name type="scientific">Rhodosorus marinus</name>
    <dbReference type="NCBI Taxonomy" id="101924"/>
    <lineage>
        <taxon>Eukaryota</taxon>
        <taxon>Rhodophyta</taxon>
        <taxon>Stylonematophyceae</taxon>
        <taxon>Stylonematales</taxon>
        <taxon>Stylonemataceae</taxon>
        <taxon>Rhodosorus</taxon>
    </lineage>
</organism>
<feature type="compositionally biased region" description="Basic and acidic residues" evidence="1">
    <location>
        <begin position="56"/>
        <end position="68"/>
    </location>
</feature>
<evidence type="ECO:0000256" key="1">
    <source>
        <dbReference type="SAM" id="MobiDB-lite"/>
    </source>
</evidence>
<reference evidence="2 3" key="1">
    <citation type="journal article" date="2023" name="Nat. Commun.">
        <title>Origin of minicircular mitochondrial genomes in red algae.</title>
        <authorList>
            <person name="Lee Y."/>
            <person name="Cho C.H."/>
            <person name="Lee Y.M."/>
            <person name="Park S.I."/>
            <person name="Yang J.H."/>
            <person name="West J.A."/>
            <person name="Bhattacharya D."/>
            <person name="Yoon H.S."/>
        </authorList>
    </citation>
    <scope>NUCLEOTIDE SEQUENCE [LARGE SCALE GENOMIC DNA]</scope>
    <source>
        <strain evidence="2 3">CCMP1338</strain>
        <tissue evidence="2">Whole cell</tissue>
    </source>
</reference>
<evidence type="ECO:0008006" key="4">
    <source>
        <dbReference type="Google" id="ProtNLM"/>
    </source>
</evidence>
<comment type="caution">
    <text evidence="2">The sequence shown here is derived from an EMBL/GenBank/DDBJ whole genome shotgun (WGS) entry which is preliminary data.</text>
</comment>
<feature type="region of interest" description="Disordered" evidence="1">
    <location>
        <begin position="124"/>
        <end position="144"/>
    </location>
</feature>
<feature type="region of interest" description="Disordered" evidence="1">
    <location>
        <begin position="156"/>
        <end position="210"/>
    </location>
</feature>
<feature type="compositionally biased region" description="Basic and acidic residues" evidence="1">
    <location>
        <begin position="27"/>
        <end position="44"/>
    </location>
</feature>
<sequence length="257" mass="27336">MASKEAKGEEAVAETAPAKAGSSMGDTGKEESGKTETSGGEHGKRAAGKGEPSGAEVEKGEASKELGKAAKRGPPGVSSGKEKEETLRKAVIWLLEEKEAGRKVSVRLAADKFSLSKTTLHRVLAKSQSSEAEHEKAKAKGEDGRKLDKLGINFLIGSQRGGPEGRKKQTSCVLSPESKKRKVPVRTASAEPTETLEKDDGDSSAQSEQTVWLQNLGQEIYRMRTTVAQLDERVVALERENSQRGHSPGGKIATSTS</sequence>
<evidence type="ECO:0000313" key="2">
    <source>
        <dbReference type="EMBL" id="KAJ8908491.1"/>
    </source>
</evidence>
<feature type="compositionally biased region" description="Basic and acidic residues" evidence="1">
    <location>
        <begin position="131"/>
        <end position="144"/>
    </location>
</feature>
<dbReference type="Proteomes" id="UP001157974">
    <property type="component" value="Unassembled WGS sequence"/>
</dbReference>
<keyword evidence="3" id="KW-1185">Reference proteome</keyword>
<evidence type="ECO:0000313" key="3">
    <source>
        <dbReference type="Proteomes" id="UP001157974"/>
    </source>
</evidence>
<accession>A0AAV8V3F2</accession>
<feature type="region of interest" description="Disordered" evidence="1">
    <location>
        <begin position="238"/>
        <end position="257"/>
    </location>
</feature>
<dbReference type="AlphaFoldDB" id="A0AAV8V3F2"/>
<dbReference type="EMBL" id="JAMWBK010000001">
    <property type="protein sequence ID" value="KAJ8908491.1"/>
    <property type="molecule type" value="Genomic_DNA"/>
</dbReference>
<feature type="region of interest" description="Disordered" evidence="1">
    <location>
        <begin position="1"/>
        <end position="85"/>
    </location>
</feature>